<evidence type="ECO:0000313" key="2">
    <source>
        <dbReference type="EMBL" id="EHJ62574.1"/>
    </source>
</evidence>
<feature type="transmembrane region" description="Helical" evidence="1">
    <location>
        <begin position="20"/>
        <end position="36"/>
    </location>
</feature>
<dbReference type="RefSeq" id="WP_007011319.1">
    <property type="nucleotide sequence ID" value="NZ_AGFM01000007.1"/>
</dbReference>
<dbReference type="eggNOG" id="ENOG5030RAQ">
    <property type="taxonomic scope" value="Bacteria"/>
</dbReference>
<dbReference type="AlphaFoldDB" id="G6E7T1"/>
<evidence type="ECO:0000256" key="1">
    <source>
        <dbReference type="SAM" id="Phobius"/>
    </source>
</evidence>
<dbReference type="EMBL" id="AGFM01000007">
    <property type="protein sequence ID" value="EHJ62574.1"/>
    <property type="molecule type" value="Genomic_DNA"/>
</dbReference>
<dbReference type="OrthoDB" id="7507955at2"/>
<keyword evidence="3" id="KW-1185">Reference proteome</keyword>
<feature type="transmembrane region" description="Helical" evidence="1">
    <location>
        <begin position="42"/>
        <end position="63"/>
    </location>
</feature>
<sequence>MFRKIARLFVIKTRWEAYMIIYALALGAIERGSVYLTRFPGFGGKLLFLACTGSVFMAGAKILDCLKYEKAQREGEAAQAAPPLALPEDQREAA</sequence>
<gene>
    <name evidence="2" type="ORF">NSU_0402</name>
</gene>
<evidence type="ECO:0000313" key="3">
    <source>
        <dbReference type="Proteomes" id="UP000004030"/>
    </source>
</evidence>
<accession>G6E7T1</accession>
<dbReference type="KEGG" id="npn:JI59_18080"/>
<reference evidence="2 3" key="1">
    <citation type="journal article" date="2012" name="J. Bacteriol.">
        <title>Genome sequence of benzo(a)pyrene-degrading bacterium Novosphingobium pentaromativorans US6-1.</title>
        <authorList>
            <person name="Luo Y.R."/>
            <person name="Kang S.G."/>
            <person name="Kim S.J."/>
            <person name="Kim M.R."/>
            <person name="Li N."/>
            <person name="Lee J.H."/>
            <person name="Kwon K.K."/>
        </authorList>
    </citation>
    <scope>NUCLEOTIDE SEQUENCE [LARGE SCALE GENOMIC DNA]</scope>
    <source>
        <strain evidence="2 3">US6-1</strain>
    </source>
</reference>
<protein>
    <submittedName>
        <fullName evidence="2">Uncharacterized protein</fullName>
    </submittedName>
</protein>
<keyword evidence="1" id="KW-1133">Transmembrane helix</keyword>
<dbReference type="PATRIC" id="fig|1088721.3.peg.396"/>
<comment type="caution">
    <text evidence="2">The sequence shown here is derived from an EMBL/GenBank/DDBJ whole genome shotgun (WGS) entry which is preliminary data.</text>
</comment>
<organism evidence="2 3">
    <name type="scientific">Novosphingobium pentaromativorans US6-1</name>
    <dbReference type="NCBI Taxonomy" id="1088721"/>
    <lineage>
        <taxon>Bacteria</taxon>
        <taxon>Pseudomonadati</taxon>
        <taxon>Pseudomonadota</taxon>
        <taxon>Alphaproteobacteria</taxon>
        <taxon>Sphingomonadales</taxon>
        <taxon>Sphingomonadaceae</taxon>
        <taxon>Novosphingobium</taxon>
    </lineage>
</organism>
<dbReference type="Proteomes" id="UP000004030">
    <property type="component" value="Unassembled WGS sequence"/>
</dbReference>
<keyword evidence="1" id="KW-0472">Membrane</keyword>
<name>G6E7T1_9SPHN</name>
<keyword evidence="1" id="KW-0812">Transmembrane</keyword>
<proteinExistence type="predicted"/>